<evidence type="ECO:0000313" key="2">
    <source>
        <dbReference type="Proteomes" id="UP000604046"/>
    </source>
</evidence>
<organism evidence="1 2">
    <name type="scientific">Symbiodinium natans</name>
    <dbReference type="NCBI Taxonomy" id="878477"/>
    <lineage>
        <taxon>Eukaryota</taxon>
        <taxon>Sar</taxon>
        <taxon>Alveolata</taxon>
        <taxon>Dinophyceae</taxon>
        <taxon>Suessiales</taxon>
        <taxon>Symbiodiniaceae</taxon>
        <taxon>Symbiodinium</taxon>
    </lineage>
</organism>
<keyword evidence="2" id="KW-1185">Reference proteome</keyword>
<sequence length="834" mass="88177">MTCERLCFCRACTARFQVDVGRFTLMGPLLRQTFTCVSGRTCAVNDFGVWHPRAQDRLMILDTCGTEDAWPQITMPARSVATFVNHPGLTAFSTGPNVVFLSGGAYRLCWSGVALQDANLSTFSDSSQNFNIDAGVLHLIGPAPLTQDRTCISGETCSIRDIRGLFASDSWMVMVLDTCRSQSNFTQNSIIPGFPNSGLAHTVVDVRLQNLSQNNLSTFNASDASDFHNLLPEGLTFSWGSSPVTASGGIYRLCWCAGPPGLPLPGNRTGNQTERSEGSESCDFLDMGRLMLVGPVFSQTGTASTCISGQTCSLRGLRRVPTDTPGQLLVMDTCGSFGALLPRFGFTTSATSERNSPIQWDVPITALGGQYRLCWCALQNRSLGSANWTFAPAEVRCDMDDFLADIGALHLLGPERRITRTCISGWTCQFQLSAGVASLDSLMLLETCGVDEAVVHRVPGAGAATVFGSGSIVSWGDALLTAPGGLYRLCWCRMLGGNVTVNQSRQGQCALPQDHRVDAGSVLLVGPSPLQQDRTCIAGRTCSTERIYGESLGPTDSLQLLATCGVPEGTIPRFPLNGLIVSDVNSSQLPSGMAVQAGFESNIVSAPGGLYRLCWCSGLTPSTCVHATDFQTDLGVMTILGVSPQQQDRTCISGRVCSVDPLLGLGLSISDSYMILGTCGQPTTLTTPGVGQSFGSLPKITWTEVLTAAGGEYRLCWCSGLPSAHTVQGNTSNTSVVVESFRNNTDGPCSVSWDFGIDAGRLLLLGPAPLSQRSTCAAGQACVINIAGIGLASADLVMVQETCGQPLALTPFTGPSSLQLASYNISTNSSVAAS</sequence>
<dbReference type="OrthoDB" id="408393at2759"/>
<comment type="caution">
    <text evidence="1">The sequence shown here is derived from an EMBL/GenBank/DDBJ whole genome shotgun (WGS) entry which is preliminary data.</text>
</comment>
<gene>
    <name evidence="1" type="primary">agaA33</name>
    <name evidence="1" type="ORF">SNAT2548_LOCUS18938</name>
</gene>
<evidence type="ECO:0000313" key="1">
    <source>
        <dbReference type="EMBL" id="CAE7355996.1"/>
    </source>
</evidence>
<accession>A0A812PQL1</accession>
<proteinExistence type="predicted"/>
<name>A0A812PQL1_9DINO</name>
<dbReference type="AlphaFoldDB" id="A0A812PQL1"/>
<reference evidence="1" key="1">
    <citation type="submission" date="2021-02" db="EMBL/GenBank/DDBJ databases">
        <authorList>
            <person name="Dougan E. K."/>
            <person name="Rhodes N."/>
            <person name="Thang M."/>
            <person name="Chan C."/>
        </authorList>
    </citation>
    <scope>NUCLEOTIDE SEQUENCE</scope>
</reference>
<dbReference type="EMBL" id="CAJNDS010002159">
    <property type="protein sequence ID" value="CAE7355996.1"/>
    <property type="molecule type" value="Genomic_DNA"/>
</dbReference>
<dbReference type="Proteomes" id="UP000604046">
    <property type="component" value="Unassembled WGS sequence"/>
</dbReference>
<protein>
    <submittedName>
        <fullName evidence="1">AgaA33 protein</fullName>
    </submittedName>
</protein>